<feature type="compositionally biased region" description="Polar residues" evidence="1">
    <location>
        <begin position="976"/>
        <end position="998"/>
    </location>
</feature>
<feature type="compositionally biased region" description="Basic and acidic residues" evidence="1">
    <location>
        <begin position="148"/>
        <end position="157"/>
    </location>
</feature>
<feature type="region of interest" description="Disordered" evidence="1">
    <location>
        <begin position="958"/>
        <end position="998"/>
    </location>
</feature>
<feature type="region of interest" description="Disordered" evidence="1">
    <location>
        <begin position="476"/>
        <end position="495"/>
    </location>
</feature>
<dbReference type="GeneID" id="28899822"/>
<feature type="region of interest" description="Disordered" evidence="1">
    <location>
        <begin position="1102"/>
        <end position="1127"/>
    </location>
</feature>
<feature type="region of interest" description="Disordered" evidence="1">
    <location>
        <begin position="278"/>
        <end position="429"/>
    </location>
</feature>
<reference evidence="2 3" key="1">
    <citation type="journal article" date="2016" name="Fungal Biol.">
        <title>The genome of Xylona heveae provides a window into fungal endophytism.</title>
        <authorList>
            <person name="Gazis R."/>
            <person name="Kuo A."/>
            <person name="Riley R."/>
            <person name="LaButti K."/>
            <person name="Lipzen A."/>
            <person name="Lin J."/>
            <person name="Amirebrahimi M."/>
            <person name="Hesse C.N."/>
            <person name="Spatafora J.W."/>
            <person name="Henrissat B."/>
            <person name="Hainaut M."/>
            <person name="Grigoriev I.V."/>
            <person name="Hibbett D.S."/>
        </authorList>
    </citation>
    <scope>NUCLEOTIDE SEQUENCE [LARGE SCALE GENOMIC DNA]</scope>
    <source>
        <strain evidence="2 3">TC161</strain>
    </source>
</reference>
<feature type="compositionally biased region" description="Polar residues" evidence="1">
    <location>
        <begin position="690"/>
        <end position="710"/>
    </location>
</feature>
<feature type="region of interest" description="Disordered" evidence="1">
    <location>
        <begin position="1"/>
        <end position="225"/>
    </location>
</feature>
<sequence>MAPPAVFSYLRPHHKRDKTQSSSASQVQPPLAYETPLQTTGPFAPGVPPPQVPDNDSLHSSSPISPKQPVLPPTPRISSRHEPPRGSAAIELSAQGPAVQGSDEQQADVNLSKGPSAPTESSRVPDELNGLRHNDMGHPLAHESSSQESKDRPDTRGSTHTGSSHESQPRPPLNQFSFSASKVFQAYRRPSSPATAQSSGSAAGGPKASATNSSTQPHKLGKGKLNLLNPMSLLMRRRSSQAVANLAGDGLVNNRNYPMPSMGLPDDYDPRIRGKVVHDFSAPRPRRFISYGANSPDPGQQHRPESNPRPESSTYGDNGQVKLDGEQDPLAGQHFQSVASPMDSAPDNQWHQTSQAYQHSAQQSHSSLIRDLPVQPPTLGTPFSETPEIPYSNMPESETPVAEVTAKGDPGREENNSTGHQPTSRQPSVVESRFKSLGLPTHMTSNASRFSFDMNGVGSAAQEKLLEEKHKRRAALTKAAAPQDADGNYDEFDDGPEDMYDFDDSGEGVLEEEVPEFDVDADDIGEVGAVQGFGEFDFSSPHVAESPQDPQPLPGPTDTPLDNDGKAIGVAVSNEAPPALHIGEESVLLEQAERSSGAHGLGLHLDLSQLPGGNSPGDMDVPVNTATSHMTEAEDDLYFDDGLIEAPPEGPSGAFDESVFDDENSHLYSRKKSGVKPGNASEGPDGPSEPTGSTTVVNTNLPSSSLSFNGEASADGKGYTTPPLQEPAATSDPAQLAREKLAAYHDALAAAANKAVAEGKFDRRSSIEMSPSDQHQSPHSINCSDKSGIVLDDGHYSQEVLFSDPGAFEDTDDDFDFDAAMEDDPMIAAANAEALANDAEGIYGQEFGFYAQDCGSSDVEYFNGGYFGPRGMDGPIRSHSGRIAFREPNLTPITERSEYSNRNSLVSLSMHGAPQSAHALPSPGLAQLAGMMTPSFEEEEMSLSALMKLRRGAWGGSNGSLRSAASGGSQPSASAHISSNNTSILSPQQPGTIDSHSLKNPSEYAHVLAAPDTSSISPSSSFEYDFSGDEDQDELEAHGFQTGFDPHYNQIAAQSPVAAAAAVATPSTNIPALSPADRPTHYSWAPGSNLAVASNALASKVTTSGAQRRSFGSDKSVTSPILSPTSPAISEPIMSAAQYPWSVAPAVKAPQLPQQQHHHHHHRSNSGTGTERVSYRKEEDESGCDRWVLERRRTDEMGGMEIIEREVVKGGRI</sequence>
<protein>
    <recommendedName>
        <fullName evidence="4">AGC-kinase C-terminal domain-containing protein</fullName>
    </recommendedName>
</protein>
<dbReference type="EMBL" id="KV407455">
    <property type="protein sequence ID" value="KZF24841.1"/>
    <property type="molecule type" value="Genomic_DNA"/>
</dbReference>
<dbReference type="InParanoid" id="A0A165IFX1"/>
<feature type="compositionally biased region" description="Polar residues" evidence="1">
    <location>
        <begin position="416"/>
        <end position="429"/>
    </location>
</feature>
<feature type="region of interest" description="Disordered" evidence="1">
    <location>
        <begin position="536"/>
        <end position="734"/>
    </location>
</feature>
<evidence type="ECO:0000313" key="3">
    <source>
        <dbReference type="Proteomes" id="UP000076632"/>
    </source>
</evidence>
<dbReference type="AlphaFoldDB" id="A0A165IFX1"/>
<dbReference type="OrthoDB" id="5408302at2759"/>
<organism evidence="2 3">
    <name type="scientific">Xylona heveae (strain CBS 132557 / TC161)</name>
    <dbReference type="NCBI Taxonomy" id="1328760"/>
    <lineage>
        <taxon>Eukaryota</taxon>
        <taxon>Fungi</taxon>
        <taxon>Dikarya</taxon>
        <taxon>Ascomycota</taxon>
        <taxon>Pezizomycotina</taxon>
        <taxon>Xylonomycetes</taxon>
        <taxon>Xylonales</taxon>
        <taxon>Xylonaceae</taxon>
        <taxon>Xylona</taxon>
    </lineage>
</organism>
<feature type="region of interest" description="Disordered" evidence="1">
    <location>
        <begin position="1150"/>
        <end position="1183"/>
    </location>
</feature>
<dbReference type="OMA" id="VFSYWRR"/>
<evidence type="ECO:0000256" key="1">
    <source>
        <dbReference type="SAM" id="MobiDB-lite"/>
    </source>
</evidence>
<keyword evidence="3" id="KW-1185">Reference proteome</keyword>
<feature type="compositionally biased region" description="Low complexity" evidence="1">
    <location>
        <begin position="351"/>
        <end position="367"/>
    </location>
</feature>
<feature type="compositionally biased region" description="Basic and acidic residues" evidence="1">
    <location>
        <begin position="1173"/>
        <end position="1183"/>
    </location>
</feature>
<feature type="compositionally biased region" description="Low complexity" evidence="1">
    <location>
        <begin position="190"/>
        <end position="210"/>
    </location>
</feature>
<accession>A0A165IFX1</accession>
<feature type="compositionally biased region" description="Basic and acidic residues" evidence="1">
    <location>
        <begin position="123"/>
        <end position="136"/>
    </location>
</feature>
<evidence type="ECO:0000313" key="2">
    <source>
        <dbReference type="EMBL" id="KZF24841.1"/>
    </source>
</evidence>
<feature type="compositionally biased region" description="Low complexity" evidence="1">
    <location>
        <begin position="963"/>
        <end position="975"/>
    </location>
</feature>
<proteinExistence type="predicted"/>
<feature type="compositionally biased region" description="Polar residues" evidence="1">
    <location>
        <begin position="1113"/>
        <end position="1127"/>
    </location>
</feature>
<dbReference type="Proteomes" id="UP000076632">
    <property type="component" value="Unassembled WGS sequence"/>
</dbReference>
<gene>
    <name evidence="2" type="ORF">L228DRAFT_265353</name>
</gene>
<name>A0A165IFX1_XYLHT</name>
<dbReference type="STRING" id="1328760.A0A165IFX1"/>
<dbReference type="RefSeq" id="XP_018190396.1">
    <property type="nucleotide sequence ID" value="XM_018334685.1"/>
</dbReference>
<feature type="compositionally biased region" description="Acidic residues" evidence="1">
    <location>
        <begin position="633"/>
        <end position="643"/>
    </location>
</feature>
<evidence type="ECO:0008006" key="4">
    <source>
        <dbReference type="Google" id="ProtNLM"/>
    </source>
</evidence>